<dbReference type="InterPro" id="IPR045851">
    <property type="entry name" value="AMP-bd_C_sf"/>
</dbReference>
<dbReference type="EMBL" id="MVHM01000002">
    <property type="protein sequence ID" value="ORA40296.1"/>
    <property type="molecule type" value="Genomic_DNA"/>
</dbReference>
<dbReference type="Proteomes" id="UP000192441">
    <property type="component" value="Unassembled WGS sequence"/>
</dbReference>
<dbReference type="PANTHER" id="PTHR43767">
    <property type="entry name" value="LONG-CHAIN-FATTY-ACID--COA LIGASE"/>
    <property type="match status" value="1"/>
</dbReference>
<dbReference type="InterPro" id="IPR042099">
    <property type="entry name" value="ANL_N_sf"/>
</dbReference>
<dbReference type="SUPFAM" id="SSF56801">
    <property type="entry name" value="Acetyl-CoA synthetase-like"/>
    <property type="match status" value="1"/>
</dbReference>
<evidence type="ECO:0000313" key="5">
    <source>
        <dbReference type="Proteomes" id="UP000192441"/>
    </source>
</evidence>
<dbReference type="Gene3D" id="3.30.300.30">
    <property type="match status" value="1"/>
</dbReference>
<accession>A0A7I7WFI7</accession>
<dbReference type="InterPro" id="IPR020845">
    <property type="entry name" value="AMP-binding_CS"/>
</dbReference>
<dbReference type="Proteomes" id="UP000467379">
    <property type="component" value="Plasmid pJCM12687"/>
</dbReference>
<evidence type="ECO:0000313" key="4">
    <source>
        <dbReference type="EMBL" id="ORA40296.1"/>
    </source>
</evidence>
<keyword evidence="3" id="KW-0614">Plasmid</keyword>
<keyword evidence="6" id="KW-1185">Reference proteome</keyword>
<dbReference type="Gene3D" id="3.40.50.12780">
    <property type="entry name" value="N-terminal domain of ligase-like"/>
    <property type="match status" value="1"/>
</dbReference>
<evidence type="ECO:0000313" key="3">
    <source>
        <dbReference type="EMBL" id="BBZ15612.1"/>
    </source>
</evidence>
<dbReference type="OrthoDB" id="3443462at2"/>
<evidence type="ECO:0000259" key="1">
    <source>
        <dbReference type="Pfam" id="PF00501"/>
    </source>
</evidence>
<protein>
    <submittedName>
        <fullName evidence="3">Acyl-CoA synthetase</fullName>
    </submittedName>
</protein>
<feature type="domain" description="AMP-binding enzyme C-terminal" evidence="2">
    <location>
        <begin position="442"/>
        <end position="517"/>
    </location>
</feature>
<dbReference type="GO" id="GO:0016878">
    <property type="term" value="F:acid-thiol ligase activity"/>
    <property type="evidence" value="ECO:0007669"/>
    <property type="project" value="UniProtKB-ARBA"/>
</dbReference>
<dbReference type="PROSITE" id="PS00455">
    <property type="entry name" value="AMP_BINDING"/>
    <property type="match status" value="1"/>
</dbReference>
<dbReference type="InterPro" id="IPR000873">
    <property type="entry name" value="AMP-dep_synth/lig_dom"/>
</dbReference>
<evidence type="ECO:0000313" key="6">
    <source>
        <dbReference type="Proteomes" id="UP000467379"/>
    </source>
</evidence>
<reference evidence="4 5" key="1">
    <citation type="submission" date="2016-12" db="EMBL/GenBank/DDBJ databases">
        <title>The new phylogeny of genus Mycobacterium.</title>
        <authorList>
            <person name="Tortoli E."/>
            <person name="Trovato A."/>
            <person name="Cirillo D.M."/>
        </authorList>
    </citation>
    <scope>NUCLEOTIDE SEQUENCE [LARGE SCALE GENOMIC DNA]</scope>
    <source>
        <strain evidence="4 5">DSM 44624</strain>
    </source>
</reference>
<evidence type="ECO:0000259" key="2">
    <source>
        <dbReference type="Pfam" id="PF13193"/>
    </source>
</evidence>
<dbReference type="PANTHER" id="PTHR43767:SF1">
    <property type="entry name" value="NONRIBOSOMAL PEPTIDE SYNTHASE PES1 (EUROFUNG)-RELATED"/>
    <property type="match status" value="1"/>
</dbReference>
<reference evidence="3" key="3">
    <citation type="submission" date="2020-02" db="EMBL/GenBank/DDBJ databases">
        <authorList>
            <person name="Matsumoto Y."/>
            <person name="Motooka D."/>
            <person name="Nakamura S."/>
        </authorList>
    </citation>
    <scope>NUCLEOTIDE SEQUENCE</scope>
    <source>
        <strain evidence="3">JCM 12687</strain>
        <plasmid evidence="3">pJCM12687</plasmid>
    </source>
</reference>
<dbReference type="RefSeq" id="WP_083130682.1">
    <property type="nucleotide sequence ID" value="NZ_AP022607.1"/>
</dbReference>
<dbReference type="InterPro" id="IPR050237">
    <property type="entry name" value="ATP-dep_AMP-bd_enzyme"/>
</dbReference>
<dbReference type="AlphaFoldDB" id="A0A7I7WFI7"/>
<proteinExistence type="predicted"/>
<dbReference type="InterPro" id="IPR025110">
    <property type="entry name" value="AMP-bd_C"/>
</dbReference>
<gene>
    <name evidence="4" type="ORF">BST20_07025</name>
    <name evidence="3" type="ORF">MBRA_58070</name>
</gene>
<geneLocation type="plasmid" evidence="3 6">
    <name>pJCM12687</name>
</geneLocation>
<dbReference type="Pfam" id="PF13193">
    <property type="entry name" value="AMP-binding_C"/>
    <property type="match status" value="1"/>
</dbReference>
<feature type="domain" description="AMP-dependent synthetase/ligase" evidence="1">
    <location>
        <begin position="17"/>
        <end position="387"/>
    </location>
</feature>
<reference evidence="3 6" key="2">
    <citation type="journal article" date="2019" name="Emerg. Microbes Infect.">
        <title>Comprehensive subspecies identification of 175 nontuberculous mycobacteria species based on 7547 genomic profiles.</title>
        <authorList>
            <person name="Matsumoto Y."/>
            <person name="Kinjo T."/>
            <person name="Motooka D."/>
            <person name="Nabeya D."/>
            <person name="Jung N."/>
            <person name="Uechi K."/>
            <person name="Horii T."/>
            <person name="Iida T."/>
            <person name="Fujita J."/>
            <person name="Nakamura S."/>
        </authorList>
    </citation>
    <scope>NUCLEOTIDE SEQUENCE [LARGE SCALE GENOMIC DNA]</scope>
    <source>
        <strain evidence="3 6">JCM 12687</strain>
        <plasmid evidence="3">pJCM12687</plasmid>
    </source>
</reference>
<dbReference type="Pfam" id="PF00501">
    <property type="entry name" value="AMP-binding"/>
    <property type="match status" value="1"/>
</dbReference>
<dbReference type="NCBIfam" id="NF005863">
    <property type="entry name" value="PRK07798.1"/>
    <property type="match status" value="1"/>
</dbReference>
<sequence length="534" mass="57070">MTNHSVNLADLFEVIVDVVPQRTAVALSDGFSYTYQQMDDRGNRCAHMLAGLGVERGDRVAVVAHNRIEWLDVFLGCFKIRALAVNINYRYTASEITHIIADCEPKVVVVEAALAEVILTCLQTVRQRAHVVVLDMDSPMDSPGSVSYSALLADMDPARVSVRRSGNDGYLLYTGGTTGLPKGVYWKHHNLFHGALNWGPGTGQLISDVADGKWDQRPATATMAVAPLMHGNGQWAVLRAWASAGTAVVWVGPTFDAPRVWDTVQHFGVEVMSIVGDAMATPLLAQLQRNPARWDLSSLVAFGSGGAVLSPHVKAGLKQALPHVQIVDGYGGSEAGTIGTRAGADGEKPPRFEVRPGTAILRSDLSEAAVGETGLLAASGAIASGYWRDDKKTAEVFRTDVDGRRWAVIGDNAVRNEDGTITLLGRGSLVVNTGGEKVFPDEVESVLKEHPAVLDTIVVGVDDPLLGEQVAAVIAIHPACAMNLAELQAHARKQLAGYKIPRTVAIVDEIRRSPAGKADYNWAREVANAVGSTS</sequence>
<dbReference type="EMBL" id="AP022607">
    <property type="protein sequence ID" value="BBZ15612.1"/>
    <property type="molecule type" value="Genomic_DNA"/>
</dbReference>
<name>A0A7I7WFI7_9MYCO</name>
<organism evidence="4 5">
    <name type="scientific">Mycobacterium branderi</name>
    <dbReference type="NCBI Taxonomy" id="43348"/>
    <lineage>
        <taxon>Bacteria</taxon>
        <taxon>Bacillati</taxon>
        <taxon>Actinomycetota</taxon>
        <taxon>Actinomycetes</taxon>
        <taxon>Mycobacteriales</taxon>
        <taxon>Mycobacteriaceae</taxon>
        <taxon>Mycobacterium</taxon>
    </lineage>
</organism>